<dbReference type="EMBL" id="LS991952">
    <property type="protein sequence ID" value="SYV95189.1"/>
    <property type="molecule type" value="Genomic_DNA"/>
</dbReference>
<evidence type="ECO:0000313" key="3">
    <source>
        <dbReference type="Proteomes" id="UP000260136"/>
    </source>
</evidence>
<proteinExistence type="predicted"/>
<dbReference type="Proteomes" id="UP000260136">
    <property type="component" value="Chromosome"/>
</dbReference>
<keyword evidence="1" id="KW-1133">Transmembrane helix</keyword>
<accession>A0A3B0PF46</accession>
<keyword evidence="1" id="KW-0812">Transmembrane</keyword>
<evidence type="ECO:0000313" key="2">
    <source>
        <dbReference type="EMBL" id="SYV95189.1"/>
    </source>
</evidence>
<evidence type="ECO:0000256" key="1">
    <source>
        <dbReference type="SAM" id="Phobius"/>
    </source>
</evidence>
<organism evidence="2 3">
    <name type="scientific">Mycoplasmoides gallisepticum</name>
    <name type="common">Mycoplasma gallisepticum</name>
    <dbReference type="NCBI Taxonomy" id="2096"/>
    <lineage>
        <taxon>Bacteria</taxon>
        <taxon>Bacillati</taxon>
        <taxon>Mycoplasmatota</taxon>
        <taxon>Mycoplasmoidales</taxon>
        <taxon>Mycoplasmoidaceae</taxon>
        <taxon>Mycoplasmoides</taxon>
    </lineage>
</organism>
<reference evidence="3" key="1">
    <citation type="submission" date="2018-06" db="EMBL/GenBank/DDBJ databases">
        <authorList>
            <consortium name="Pathogen Informatics"/>
        </authorList>
    </citation>
    <scope>NUCLEOTIDE SEQUENCE [LARGE SCALE GENOMIC DNA]</scope>
    <source>
        <strain evidence="3">NCTC10115</strain>
    </source>
</reference>
<keyword evidence="1" id="KW-0472">Membrane</keyword>
<feature type="transmembrane region" description="Helical" evidence="1">
    <location>
        <begin position="20"/>
        <end position="39"/>
    </location>
</feature>
<name>A0A3B0PF46_MYCGL</name>
<gene>
    <name evidence="2" type="ORF">NCTC10115_01286</name>
</gene>
<protein>
    <submittedName>
        <fullName evidence="2">Uncharacterized protein</fullName>
    </submittedName>
</protein>
<dbReference type="AlphaFoldDB" id="A0A3B0PF46"/>
<sequence>MVFSSLLVHSTSTTSVNQSQIFLVRTIPYALTLATMLLLGKFSIGPKNVGNHFDKGLR</sequence>